<dbReference type="AlphaFoldDB" id="A0AAJ5WBQ9"/>
<dbReference type="EMBL" id="CP119313">
    <property type="protein sequence ID" value="WEK20680.1"/>
    <property type="molecule type" value="Genomic_DNA"/>
</dbReference>
<protein>
    <submittedName>
        <fullName evidence="1">Uncharacterized protein</fullName>
    </submittedName>
</protein>
<dbReference type="Proteomes" id="UP001214530">
    <property type="component" value="Chromosome"/>
</dbReference>
<proteinExistence type="predicted"/>
<reference evidence="1" key="1">
    <citation type="submission" date="2023-03" db="EMBL/GenBank/DDBJ databases">
        <title>Andean soil-derived lignocellulolytic bacterial consortium as a source of novel taxa and putative plastic-active enzymes.</title>
        <authorList>
            <person name="Diaz-Garcia L."/>
            <person name="Chuvochina M."/>
            <person name="Feuerriegel G."/>
            <person name="Bunk B."/>
            <person name="Sproer C."/>
            <person name="Streit W.R."/>
            <person name="Rodriguez L.M."/>
            <person name="Overmann J."/>
            <person name="Jimenez D.J."/>
        </authorList>
    </citation>
    <scope>NUCLEOTIDE SEQUENCE</scope>
    <source>
        <strain evidence="1">MAG 3858</strain>
    </source>
</reference>
<sequence length="53" mass="5940">MTENEFLVYCQGQVSGPLKDEDIVLMLTAWGSIKFTQGYNQALEDNGIAKEDK</sequence>
<name>A0AAJ5WBQ9_9SPHI</name>
<gene>
    <name evidence="1" type="ORF">P0Y49_05950</name>
</gene>
<evidence type="ECO:0000313" key="2">
    <source>
        <dbReference type="Proteomes" id="UP001214530"/>
    </source>
</evidence>
<evidence type="ECO:0000313" key="1">
    <source>
        <dbReference type="EMBL" id="WEK20680.1"/>
    </source>
</evidence>
<organism evidence="1 2">
    <name type="scientific">Candidatus Pedobacter colombiensis</name>
    <dbReference type="NCBI Taxonomy" id="3121371"/>
    <lineage>
        <taxon>Bacteria</taxon>
        <taxon>Pseudomonadati</taxon>
        <taxon>Bacteroidota</taxon>
        <taxon>Sphingobacteriia</taxon>
        <taxon>Sphingobacteriales</taxon>
        <taxon>Sphingobacteriaceae</taxon>
        <taxon>Pedobacter</taxon>
    </lineage>
</organism>
<accession>A0AAJ5WBQ9</accession>